<dbReference type="InterPro" id="IPR012312">
    <property type="entry name" value="Hemerythrin-like"/>
</dbReference>
<evidence type="ECO:0000313" key="5">
    <source>
        <dbReference type="Proteomes" id="UP000282674"/>
    </source>
</evidence>
<evidence type="ECO:0000259" key="3">
    <source>
        <dbReference type="Pfam" id="PF01814"/>
    </source>
</evidence>
<evidence type="ECO:0000256" key="2">
    <source>
        <dbReference type="ARBA" id="ARBA00049106"/>
    </source>
</evidence>
<dbReference type="InterPro" id="IPR012349">
    <property type="entry name" value="Split_barrel_FMN-bd"/>
</dbReference>
<organism evidence="4 5">
    <name type="scientific">Actinomadura harenae</name>
    <dbReference type="NCBI Taxonomy" id="2483351"/>
    <lineage>
        <taxon>Bacteria</taxon>
        <taxon>Bacillati</taxon>
        <taxon>Actinomycetota</taxon>
        <taxon>Actinomycetes</taxon>
        <taxon>Streptosporangiales</taxon>
        <taxon>Thermomonosporaceae</taxon>
        <taxon>Actinomadura</taxon>
    </lineage>
</organism>
<evidence type="ECO:0000313" key="4">
    <source>
        <dbReference type="EMBL" id="RMI36343.1"/>
    </source>
</evidence>
<comment type="similarity">
    <text evidence="1">Belongs to the F420H(2)-dependent quinone reductase family.</text>
</comment>
<dbReference type="Proteomes" id="UP000282674">
    <property type="component" value="Unassembled WGS sequence"/>
</dbReference>
<dbReference type="Pfam" id="PF04075">
    <property type="entry name" value="F420H2_quin_red"/>
    <property type="match status" value="1"/>
</dbReference>
<dbReference type="OrthoDB" id="8225825at2"/>
<dbReference type="GO" id="GO:0070967">
    <property type="term" value="F:coenzyme F420 binding"/>
    <property type="evidence" value="ECO:0007669"/>
    <property type="project" value="TreeGrafter"/>
</dbReference>
<dbReference type="SUPFAM" id="SSF50475">
    <property type="entry name" value="FMN-binding split barrel"/>
    <property type="match status" value="1"/>
</dbReference>
<name>A0A3M2LII4_9ACTN</name>
<dbReference type="Gene3D" id="2.30.110.10">
    <property type="entry name" value="Electron Transport, Fmn-binding Protein, Chain A"/>
    <property type="match status" value="1"/>
</dbReference>
<dbReference type="EMBL" id="RFFG01000140">
    <property type="protein sequence ID" value="RMI36343.1"/>
    <property type="molecule type" value="Genomic_DNA"/>
</dbReference>
<dbReference type="PANTHER" id="PTHR39428">
    <property type="entry name" value="F420H(2)-DEPENDENT QUINONE REDUCTASE RV1261C"/>
    <property type="match status" value="1"/>
</dbReference>
<dbReference type="GO" id="GO:0016491">
    <property type="term" value="F:oxidoreductase activity"/>
    <property type="evidence" value="ECO:0007669"/>
    <property type="project" value="InterPro"/>
</dbReference>
<dbReference type="GO" id="GO:0005886">
    <property type="term" value="C:plasma membrane"/>
    <property type="evidence" value="ECO:0007669"/>
    <property type="project" value="TreeGrafter"/>
</dbReference>
<comment type="caution">
    <text evidence="4">The sequence shown here is derived from an EMBL/GenBank/DDBJ whole genome shotgun (WGS) entry which is preliminary data.</text>
</comment>
<protein>
    <submittedName>
        <fullName evidence="4">Nitroreductase family deazaflavin-dependent oxidoreductase</fullName>
    </submittedName>
</protein>
<dbReference type="PANTHER" id="PTHR39428:SF1">
    <property type="entry name" value="F420H(2)-DEPENDENT QUINONE REDUCTASE RV1261C"/>
    <property type="match status" value="1"/>
</dbReference>
<dbReference type="AlphaFoldDB" id="A0A3M2LII4"/>
<dbReference type="Gene3D" id="1.20.120.520">
    <property type="entry name" value="nmb1532 protein domain like"/>
    <property type="match status" value="1"/>
</dbReference>
<feature type="domain" description="Hemerythrin-like" evidence="3">
    <location>
        <begin position="148"/>
        <end position="274"/>
    </location>
</feature>
<comment type="catalytic activity">
    <reaction evidence="2">
        <text>oxidized coenzyme F420-(gamma-L-Glu)(n) + a quinol + H(+) = reduced coenzyme F420-(gamma-L-Glu)(n) + a quinone</text>
        <dbReference type="Rhea" id="RHEA:39663"/>
        <dbReference type="Rhea" id="RHEA-COMP:12939"/>
        <dbReference type="Rhea" id="RHEA-COMP:14378"/>
        <dbReference type="ChEBI" id="CHEBI:15378"/>
        <dbReference type="ChEBI" id="CHEBI:24646"/>
        <dbReference type="ChEBI" id="CHEBI:132124"/>
        <dbReference type="ChEBI" id="CHEBI:133980"/>
        <dbReference type="ChEBI" id="CHEBI:139511"/>
    </reaction>
</comment>
<accession>A0A3M2LII4</accession>
<sequence length="286" mass="31793">MTFTERNRPIVEEFRGNGGKVGGFFAGTPLLLLTTTGSRSGEPRTAPLAYQEDDHGRPVVFATNAGSDHDPLWYRNLVEDPRVTVEIGTSTYTATAIPAHGEDRDRLYDRMADASEAFAGYRERTARRFPVVVLYRVDERRENAIGAELARIHEDLRTALGDLLEVAAFGGGPTPTLLEQLRVRCLTVCGDLESHHGKEEGVFPRIERLYPALAPVLDELRRQHTVLAGMRAELESLCARADLDPEERRAEIERMTVAIDAHFADEERRLLPVLDVVDPAALRAPA</sequence>
<dbReference type="InterPro" id="IPR004378">
    <property type="entry name" value="F420H2_quin_Rdtase"/>
</dbReference>
<proteinExistence type="inferred from homology"/>
<keyword evidence="5" id="KW-1185">Reference proteome</keyword>
<gene>
    <name evidence="4" type="ORF">EBO15_38925</name>
</gene>
<dbReference type="NCBIfam" id="TIGR00026">
    <property type="entry name" value="hi_GC_TIGR00026"/>
    <property type="match status" value="1"/>
</dbReference>
<reference evidence="4 5" key="1">
    <citation type="submission" date="2018-10" db="EMBL/GenBank/DDBJ databases">
        <title>Isolation from soil.</title>
        <authorList>
            <person name="Hu J."/>
        </authorList>
    </citation>
    <scope>NUCLEOTIDE SEQUENCE [LARGE SCALE GENOMIC DNA]</scope>
    <source>
        <strain evidence="4 5">NEAU-Ht49</strain>
    </source>
</reference>
<dbReference type="RefSeq" id="WP_122199481.1">
    <property type="nucleotide sequence ID" value="NZ_JBHSKC010000009.1"/>
</dbReference>
<evidence type="ECO:0000256" key="1">
    <source>
        <dbReference type="ARBA" id="ARBA00008710"/>
    </source>
</evidence>
<dbReference type="Pfam" id="PF01814">
    <property type="entry name" value="Hemerythrin"/>
    <property type="match status" value="1"/>
</dbReference>